<reference evidence="1" key="1">
    <citation type="journal article" date="2023" name="Front. Mar. Sci.">
        <title>A new Merluccius polli reference genome to investigate the effects of global change in West African waters.</title>
        <authorList>
            <person name="Mateo J.L."/>
            <person name="Blanco-Fernandez C."/>
            <person name="Garcia-Vazquez E."/>
            <person name="Machado-Schiaffino G."/>
        </authorList>
    </citation>
    <scope>NUCLEOTIDE SEQUENCE</scope>
    <source>
        <strain evidence="1">C29</strain>
        <tissue evidence="1">Fin</tissue>
    </source>
</reference>
<evidence type="ECO:0000313" key="1">
    <source>
        <dbReference type="EMBL" id="KAK0154091.1"/>
    </source>
</evidence>
<accession>A0AA47N9I4</accession>
<dbReference type="PANTHER" id="PTHR47027">
    <property type="entry name" value="REVERSE TRANSCRIPTASE DOMAIN-CONTAINING PROTEIN"/>
    <property type="match status" value="1"/>
</dbReference>
<keyword evidence="2" id="KW-1185">Reference proteome</keyword>
<name>A0AA47N9I4_MERPO</name>
<dbReference type="AlphaFoldDB" id="A0AA47N9I4"/>
<comment type="caution">
    <text evidence="1">The sequence shown here is derived from an EMBL/GenBank/DDBJ whole genome shotgun (WGS) entry which is preliminary data.</text>
</comment>
<dbReference type="EMBL" id="JAOPHQ010000585">
    <property type="protein sequence ID" value="KAK0154091.1"/>
    <property type="molecule type" value="Genomic_DNA"/>
</dbReference>
<proteinExistence type="predicted"/>
<gene>
    <name evidence="1" type="ORF">N1851_003835</name>
</gene>
<dbReference type="Proteomes" id="UP001174136">
    <property type="component" value="Unassembled WGS sequence"/>
</dbReference>
<dbReference type="PANTHER" id="PTHR47027:SF30">
    <property type="entry name" value="THAP-TYPE DOMAIN-CONTAINING PROTEIN"/>
    <property type="match status" value="1"/>
</dbReference>
<evidence type="ECO:0000313" key="2">
    <source>
        <dbReference type="Proteomes" id="UP001174136"/>
    </source>
</evidence>
<protein>
    <submittedName>
        <fullName evidence="1">Uncharacterized protein</fullName>
    </submittedName>
</protein>
<sequence length="97" mass="11458">MVLNRKRVECTLRVRDEILPQVEEYLGVLFTNEGRMEREIDRRIRAASAVMRTLHGSVVVKRELSRKAKLSIYQSIFVPALTYGHELREVSWCFFPY</sequence>
<organism evidence="1 2">
    <name type="scientific">Merluccius polli</name>
    <name type="common">Benguela hake</name>
    <name type="synonym">Merluccius cadenati</name>
    <dbReference type="NCBI Taxonomy" id="89951"/>
    <lineage>
        <taxon>Eukaryota</taxon>
        <taxon>Metazoa</taxon>
        <taxon>Chordata</taxon>
        <taxon>Craniata</taxon>
        <taxon>Vertebrata</taxon>
        <taxon>Euteleostomi</taxon>
        <taxon>Actinopterygii</taxon>
        <taxon>Neopterygii</taxon>
        <taxon>Teleostei</taxon>
        <taxon>Neoteleostei</taxon>
        <taxon>Acanthomorphata</taxon>
        <taxon>Zeiogadaria</taxon>
        <taxon>Gadariae</taxon>
        <taxon>Gadiformes</taxon>
        <taxon>Gadoidei</taxon>
        <taxon>Merlucciidae</taxon>
        <taxon>Merluccius</taxon>
    </lineage>
</organism>